<dbReference type="InterPro" id="IPR020846">
    <property type="entry name" value="MFS_dom"/>
</dbReference>
<feature type="transmembrane region" description="Helical" evidence="7">
    <location>
        <begin position="34"/>
        <end position="54"/>
    </location>
</feature>
<feature type="transmembrane region" description="Helical" evidence="7">
    <location>
        <begin position="273"/>
        <end position="292"/>
    </location>
</feature>
<feature type="transmembrane region" description="Helical" evidence="7">
    <location>
        <begin position="66"/>
        <end position="86"/>
    </location>
</feature>
<feature type="transmembrane region" description="Helical" evidence="7">
    <location>
        <begin position="337"/>
        <end position="355"/>
    </location>
</feature>
<feature type="transmembrane region" description="Helical" evidence="7">
    <location>
        <begin position="208"/>
        <end position="227"/>
    </location>
</feature>
<dbReference type="Pfam" id="PF07690">
    <property type="entry name" value="MFS_1"/>
    <property type="match status" value="1"/>
</dbReference>
<evidence type="ECO:0000256" key="5">
    <source>
        <dbReference type="ARBA" id="ARBA00022989"/>
    </source>
</evidence>
<evidence type="ECO:0000313" key="10">
    <source>
        <dbReference type="Proteomes" id="UP000712157"/>
    </source>
</evidence>
<keyword evidence="5 7" id="KW-1133">Transmembrane helix</keyword>
<keyword evidence="4 7" id="KW-0812">Transmembrane</keyword>
<gene>
    <name evidence="9" type="ORF">KTH89_05675</name>
</gene>
<protein>
    <submittedName>
        <fullName evidence="9">MFS transporter</fullName>
    </submittedName>
</protein>
<dbReference type="SUPFAM" id="SSF103473">
    <property type="entry name" value="MFS general substrate transporter"/>
    <property type="match status" value="1"/>
</dbReference>
<evidence type="ECO:0000313" key="9">
    <source>
        <dbReference type="EMBL" id="MBU9736019.1"/>
    </source>
</evidence>
<sequence>MATILLIIIYLAFISLGLPDSLLGSAWPVMNQELQVPLSGAGMLSMIVTGGTILSSFLSGVCIRRFGTGMVTFVSVLMTAVALLGFSLAPSFLWLCIPAVPLGLGAGAVDAALNNFVALHYKVSHMNWLHCFWGLGAMSGPMIISVFLQEENGWRKGYRTIFGIQFALVLILFWTMFLWKKFENKDMVGGDEKPTGEKIRVLKLPGAVLAWLAFFCYCGAELTAGLWGSSYLVKVKGISAGTAARWISLFYLGITLGRFLCGFLAVRFQNRSLVRLGLGVCLAGCLLLLLPLPAAVSMPGFVLFGLGCAPVFPGLLHETPARFGKETSQAMMGTQMAFGYIGSTLLPPLFGLAAQAGFIRLFPWFLLLLTGGIILSSEGVDVRTARRQ</sequence>
<keyword evidence="10" id="KW-1185">Reference proteome</keyword>
<proteinExistence type="inferred from homology"/>
<evidence type="ECO:0000256" key="4">
    <source>
        <dbReference type="ARBA" id="ARBA00022692"/>
    </source>
</evidence>
<feature type="transmembrane region" description="Helical" evidence="7">
    <location>
        <begin position="361"/>
        <end position="380"/>
    </location>
</feature>
<dbReference type="Gene3D" id="1.20.1250.20">
    <property type="entry name" value="MFS general substrate transporter like domains"/>
    <property type="match status" value="2"/>
</dbReference>
<evidence type="ECO:0000256" key="2">
    <source>
        <dbReference type="ARBA" id="ARBA00008335"/>
    </source>
</evidence>
<organism evidence="9 10">
    <name type="scientific">Diplocloster agilis</name>
    <dbReference type="NCBI Taxonomy" id="2850323"/>
    <lineage>
        <taxon>Bacteria</taxon>
        <taxon>Bacillati</taxon>
        <taxon>Bacillota</taxon>
        <taxon>Clostridia</taxon>
        <taxon>Lachnospirales</taxon>
        <taxon>Lachnospiraceae</taxon>
        <taxon>Diplocloster</taxon>
    </lineage>
</organism>
<dbReference type="GO" id="GO:0005886">
    <property type="term" value="C:plasma membrane"/>
    <property type="evidence" value="ECO:0007669"/>
    <property type="project" value="UniProtKB-SubCell"/>
</dbReference>
<reference evidence="9" key="1">
    <citation type="submission" date="2021-06" db="EMBL/GenBank/DDBJ databases">
        <title>Description of novel taxa of the family Lachnospiraceae.</title>
        <authorList>
            <person name="Chaplin A.V."/>
            <person name="Sokolova S.R."/>
            <person name="Pikina A.P."/>
            <person name="Korzhanova M."/>
            <person name="Belova V."/>
            <person name="Korostin D."/>
            <person name="Efimov B.A."/>
        </authorList>
    </citation>
    <scope>NUCLEOTIDE SEQUENCE</scope>
    <source>
        <strain evidence="9">ASD5720</strain>
    </source>
</reference>
<dbReference type="PANTHER" id="PTHR23514">
    <property type="entry name" value="BYPASS OF STOP CODON PROTEIN 6"/>
    <property type="match status" value="1"/>
</dbReference>
<keyword evidence="3" id="KW-0813">Transport</keyword>
<feature type="transmembrane region" description="Helical" evidence="7">
    <location>
        <begin position="92"/>
        <end position="116"/>
    </location>
</feature>
<feature type="transmembrane region" description="Helical" evidence="7">
    <location>
        <begin position="298"/>
        <end position="316"/>
    </location>
</feature>
<dbReference type="RefSeq" id="WP_238720991.1">
    <property type="nucleotide sequence ID" value="NZ_JAHQCW010000006.1"/>
</dbReference>
<comment type="caution">
    <text evidence="9">The sequence shown here is derived from an EMBL/GenBank/DDBJ whole genome shotgun (WGS) entry which is preliminary data.</text>
</comment>
<comment type="similarity">
    <text evidence="2">Belongs to the major facilitator superfamily.</text>
</comment>
<feature type="transmembrane region" description="Helical" evidence="7">
    <location>
        <begin position="160"/>
        <end position="179"/>
    </location>
</feature>
<feature type="domain" description="Major facilitator superfamily (MFS) profile" evidence="8">
    <location>
        <begin position="5"/>
        <end position="388"/>
    </location>
</feature>
<keyword evidence="6 7" id="KW-0472">Membrane</keyword>
<dbReference type="PANTHER" id="PTHR23514:SF3">
    <property type="entry name" value="BYPASS OF STOP CODON PROTEIN 6"/>
    <property type="match status" value="1"/>
</dbReference>
<dbReference type="InterPro" id="IPR051788">
    <property type="entry name" value="MFS_Transporter"/>
</dbReference>
<evidence type="ECO:0000259" key="8">
    <source>
        <dbReference type="PROSITE" id="PS50850"/>
    </source>
</evidence>
<evidence type="ECO:0000256" key="6">
    <source>
        <dbReference type="ARBA" id="ARBA00023136"/>
    </source>
</evidence>
<dbReference type="GO" id="GO:0022857">
    <property type="term" value="F:transmembrane transporter activity"/>
    <property type="evidence" value="ECO:0007669"/>
    <property type="project" value="InterPro"/>
</dbReference>
<evidence type="ECO:0000256" key="3">
    <source>
        <dbReference type="ARBA" id="ARBA00022448"/>
    </source>
</evidence>
<accession>A0A949JWN6</accession>
<evidence type="ECO:0000256" key="7">
    <source>
        <dbReference type="SAM" id="Phobius"/>
    </source>
</evidence>
<dbReference type="Proteomes" id="UP000712157">
    <property type="component" value="Unassembled WGS sequence"/>
</dbReference>
<dbReference type="InterPro" id="IPR036259">
    <property type="entry name" value="MFS_trans_sf"/>
</dbReference>
<name>A0A949JWN6_9FIRM</name>
<evidence type="ECO:0000256" key="1">
    <source>
        <dbReference type="ARBA" id="ARBA00004651"/>
    </source>
</evidence>
<feature type="transmembrane region" description="Helical" evidence="7">
    <location>
        <begin position="247"/>
        <end position="266"/>
    </location>
</feature>
<dbReference type="EMBL" id="JAHQCW010000006">
    <property type="protein sequence ID" value="MBU9736019.1"/>
    <property type="molecule type" value="Genomic_DNA"/>
</dbReference>
<comment type="subcellular location">
    <subcellularLocation>
        <location evidence="1">Cell membrane</location>
        <topology evidence="1">Multi-pass membrane protein</topology>
    </subcellularLocation>
</comment>
<dbReference type="AlphaFoldDB" id="A0A949JWN6"/>
<dbReference type="InterPro" id="IPR011701">
    <property type="entry name" value="MFS"/>
</dbReference>
<feature type="transmembrane region" description="Helical" evidence="7">
    <location>
        <begin position="128"/>
        <end position="148"/>
    </location>
</feature>
<dbReference type="PROSITE" id="PS50850">
    <property type="entry name" value="MFS"/>
    <property type="match status" value="1"/>
</dbReference>